<keyword evidence="2" id="KW-1185">Reference proteome</keyword>
<dbReference type="Proteomes" id="UP001165960">
    <property type="component" value="Unassembled WGS sequence"/>
</dbReference>
<dbReference type="EMBL" id="QTSX02002870">
    <property type="protein sequence ID" value="KAJ9074120.1"/>
    <property type="molecule type" value="Genomic_DNA"/>
</dbReference>
<accession>A0ACC2THQ5</accession>
<evidence type="ECO:0000313" key="1">
    <source>
        <dbReference type="EMBL" id="KAJ9074120.1"/>
    </source>
</evidence>
<organism evidence="1 2">
    <name type="scientific">Entomophthora muscae</name>
    <dbReference type="NCBI Taxonomy" id="34485"/>
    <lineage>
        <taxon>Eukaryota</taxon>
        <taxon>Fungi</taxon>
        <taxon>Fungi incertae sedis</taxon>
        <taxon>Zoopagomycota</taxon>
        <taxon>Entomophthoromycotina</taxon>
        <taxon>Entomophthoromycetes</taxon>
        <taxon>Entomophthorales</taxon>
        <taxon>Entomophthoraceae</taxon>
        <taxon>Entomophthora</taxon>
    </lineage>
</organism>
<reference evidence="1" key="1">
    <citation type="submission" date="2022-04" db="EMBL/GenBank/DDBJ databases">
        <title>Genome of the entomopathogenic fungus Entomophthora muscae.</title>
        <authorList>
            <person name="Elya C."/>
            <person name="Lovett B.R."/>
            <person name="Lee E."/>
            <person name="Macias A.M."/>
            <person name="Hajek A.E."/>
            <person name="De Bivort B.L."/>
            <person name="Kasson M.T."/>
            <person name="De Fine Licht H.H."/>
            <person name="Stajich J.E."/>
        </authorList>
    </citation>
    <scope>NUCLEOTIDE SEQUENCE</scope>
    <source>
        <strain evidence="1">Berkeley</strain>
    </source>
</reference>
<gene>
    <name evidence="1" type="ORF">DSO57_1009447</name>
</gene>
<evidence type="ECO:0000313" key="2">
    <source>
        <dbReference type="Proteomes" id="UP001165960"/>
    </source>
</evidence>
<comment type="caution">
    <text evidence="1">The sequence shown here is derived from an EMBL/GenBank/DDBJ whole genome shotgun (WGS) entry which is preliminary data.</text>
</comment>
<sequence>MVFTINKPFDSLSKQGSSQESVSGGVAWYVEAPVYTQIFNMGWDLNPDPELLQATGPEDQGAACPSFPGVEFPQAEAKNDCLKGEASQTKEIITPDEGVIKAPNRGNKIPTICFMDLENALVANQDVSPEKSTSPGPDPMTATQ</sequence>
<name>A0ACC2THQ5_9FUNG</name>
<proteinExistence type="predicted"/>
<protein>
    <submittedName>
        <fullName evidence="1">Uncharacterized protein</fullName>
    </submittedName>
</protein>